<reference evidence="2" key="1">
    <citation type="submission" date="2021-02" db="EMBL/GenBank/DDBJ databases">
        <authorList>
            <person name="Dougan E. K."/>
            <person name="Rhodes N."/>
            <person name="Thang M."/>
            <person name="Chan C."/>
        </authorList>
    </citation>
    <scope>NUCLEOTIDE SEQUENCE</scope>
</reference>
<protein>
    <submittedName>
        <fullName evidence="2">Cdk7 protein</fullName>
    </submittedName>
</protein>
<dbReference type="OrthoDB" id="416161at2759"/>
<dbReference type="Proteomes" id="UP000649617">
    <property type="component" value="Unassembled WGS sequence"/>
</dbReference>
<evidence type="ECO:0000313" key="3">
    <source>
        <dbReference type="Proteomes" id="UP000649617"/>
    </source>
</evidence>
<feature type="region of interest" description="Disordered" evidence="1">
    <location>
        <begin position="1"/>
        <end position="63"/>
    </location>
</feature>
<organism evidence="2 3">
    <name type="scientific">Symbiodinium pilosum</name>
    <name type="common">Dinoflagellate</name>
    <dbReference type="NCBI Taxonomy" id="2952"/>
    <lineage>
        <taxon>Eukaryota</taxon>
        <taxon>Sar</taxon>
        <taxon>Alveolata</taxon>
        <taxon>Dinophyceae</taxon>
        <taxon>Suessiales</taxon>
        <taxon>Symbiodiniaceae</taxon>
        <taxon>Symbiodinium</taxon>
    </lineage>
</organism>
<gene>
    <name evidence="2" type="primary">cdk7</name>
    <name evidence="2" type="ORF">SPIL2461_LOCUS8540</name>
</gene>
<name>A0A812Q583_SYMPI</name>
<dbReference type="AlphaFoldDB" id="A0A812Q583"/>
<comment type="caution">
    <text evidence="2">The sequence shown here is derived from an EMBL/GenBank/DDBJ whole genome shotgun (WGS) entry which is preliminary data.</text>
</comment>
<feature type="non-terminal residue" evidence="2">
    <location>
        <position position="1"/>
    </location>
</feature>
<sequence>EMEDFFKLMPGIQAMEDVEEPPSTVPNKKRKLEETGKKGPPKGKGKGKRKQHRGQSARDFENSSDLRGLVKHLGHMVLRQAEALNRLEYDTCFLLMLETKPHPGTVIPSLFKVATSWRKQKEENPAALQQSLRQVMLTCLIREVQARAELTLKTPGAKKEAERLGFLEGEAWVYQTWDPEKQHNVRDTTRKPMPLVDFNAQAERMLKYVQGTGLTRFQALKTITSDLEGQQIPFLLDVSLRDSYLHDVLLAWTQLSVFSLVGGRIRRSRIKQSQQQEQLYRMLRNL</sequence>
<evidence type="ECO:0000256" key="1">
    <source>
        <dbReference type="SAM" id="MobiDB-lite"/>
    </source>
</evidence>
<proteinExistence type="predicted"/>
<dbReference type="EMBL" id="CAJNIZ010014110">
    <property type="protein sequence ID" value="CAE7358138.1"/>
    <property type="molecule type" value="Genomic_DNA"/>
</dbReference>
<keyword evidence="3" id="KW-1185">Reference proteome</keyword>
<feature type="compositionally biased region" description="Basic residues" evidence="1">
    <location>
        <begin position="39"/>
        <end position="55"/>
    </location>
</feature>
<evidence type="ECO:0000313" key="2">
    <source>
        <dbReference type="EMBL" id="CAE7358138.1"/>
    </source>
</evidence>
<accession>A0A812Q583</accession>